<keyword evidence="2" id="KW-1185">Reference proteome</keyword>
<accession>A0ABS8RR07</accession>
<comment type="caution">
    <text evidence="1">The sequence shown here is derived from an EMBL/GenBank/DDBJ whole genome shotgun (WGS) entry which is preliminary data.</text>
</comment>
<evidence type="ECO:0000313" key="2">
    <source>
        <dbReference type="Proteomes" id="UP000823775"/>
    </source>
</evidence>
<dbReference type="Proteomes" id="UP000823775">
    <property type="component" value="Unassembled WGS sequence"/>
</dbReference>
<name>A0ABS8RR07_DATST</name>
<reference evidence="1 2" key="1">
    <citation type="journal article" date="2021" name="BMC Genomics">
        <title>Datura genome reveals duplications of psychoactive alkaloid biosynthetic genes and high mutation rate following tissue culture.</title>
        <authorList>
            <person name="Rajewski A."/>
            <person name="Carter-House D."/>
            <person name="Stajich J."/>
            <person name="Litt A."/>
        </authorList>
    </citation>
    <scope>NUCLEOTIDE SEQUENCE [LARGE SCALE GENOMIC DNA]</scope>
    <source>
        <strain evidence="1">AR-01</strain>
    </source>
</reference>
<dbReference type="EMBL" id="JACEIK010000080">
    <property type="protein sequence ID" value="MCD7449047.1"/>
    <property type="molecule type" value="Genomic_DNA"/>
</dbReference>
<protein>
    <submittedName>
        <fullName evidence="1">Uncharacterized protein</fullName>
    </submittedName>
</protein>
<evidence type="ECO:0000313" key="1">
    <source>
        <dbReference type="EMBL" id="MCD7449047.1"/>
    </source>
</evidence>
<gene>
    <name evidence="1" type="ORF">HAX54_048485</name>
</gene>
<organism evidence="1 2">
    <name type="scientific">Datura stramonium</name>
    <name type="common">Jimsonweed</name>
    <name type="synonym">Common thornapple</name>
    <dbReference type="NCBI Taxonomy" id="4076"/>
    <lineage>
        <taxon>Eukaryota</taxon>
        <taxon>Viridiplantae</taxon>
        <taxon>Streptophyta</taxon>
        <taxon>Embryophyta</taxon>
        <taxon>Tracheophyta</taxon>
        <taxon>Spermatophyta</taxon>
        <taxon>Magnoliopsida</taxon>
        <taxon>eudicotyledons</taxon>
        <taxon>Gunneridae</taxon>
        <taxon>Pentapetalae</taxon>
        <taxon>asterids</taxon>
        <taxon>lamiids</taxon>
        <taxon>Solanales</taxon>
        <taxon>Solanaceae</taxon>
        <taxon>Solanoideae</taxon>
        <taxon>Datureae</taxon>
        <taxon>Datura</taxon>
    </lineage>
</organism>
<proteinExistence type="predicted"/>
<sequence>MEARVLLLQNQAGRSTLQQVFGCPEETCYCGRAYEDGHPSSTRLCILWKRIGRRVQDWKNELIWIYSVARQKTSLDEVTSCVFAMMINTIWRARNSIQFQHIRPQPELLLKEFVQHLHTRGNKRA</sequence>